<keyword evidence="1" id="KW-1133">Transmembrane helix</keyword>
<gene>
    <name evidence="2" type="ORF">Clopa_4413</name>
</gene>
<dbReference type="EMBL" id="CP003261">
    <property type="protein sequence ID" value="AGK99125.1"/>
    <property type="molecule type" value="Genomic_DNA"/>
</dbReference>
<dbReference type="OrthoDB" id="9937128at2"/>
<dbReference type="PATRIC" id="fig|86416.3.peg.4419"/>
<name>R4KHN2_CLOPA</name>
<dbReference type="Proteomes" id="UP000013523">
    <property type="component" value="Chromosome"/>
</dbReference>
<keyword evidence="1" id="KW-0472">Membrane</keyword>
<dbReference type="eggNOG" id="ENOG50324QV">
    <property type="taxonomic scope" value="Bacteria"/>
</dbReference>
<organism evidence="2 3">
    <name type="scientific">Clostridium pasteurianum BC1</name>
    <dbReference type="NCBI Taxonomy" id="86416"/>
    <lineage>
        <taxon>Bacteria</taxon>
        <taxon>Bacillati</taxon>
        <taxon>Bacillota</taxon>
        <taxon>Clostridia</taxon>
        <taxon>Eubacteriales</taxon>
        <taxon>Clostridiaceae</taxon>
        <taxon>Clostridium</taxon>
    </lineage>
</organism>
<accession>R4KHN2</accession>
<sequence length="95" mass="10696">MDFVGKGFSEILWFMGIVAAVLIGGYLLIHLIPLFIIAGVVIYAIVMGKRYFKQYFKRSKSKINTSSKNNYNNTSAFTSSDELDGEVIDVDYKDV</sequence>
<dbReference type="STRING" id="86416.Clopa_4413"/>
<evidence type="ECO:0000256" key="1">
    <source>
        <dbReference type="SAM" id="Phobius"/>
    </source>
</evidence>
<protein>
    <submittedName>
        <fullName evidence="2">Uncharacterized protein</fullName>
    </submittedName>
</protein>
<keyword evidence="1" id="KW-0812">Transmembrane</keyword>
<feature type="transmembrane region" description="Helical" evidence="1">
    <location>
        <begin position="35"/>
        <end position="52"/>
    </location>
</feature>
<reference evidence="2 3" key="1">
    <citation type="submission" date="2012-01" db="EMBL/GenBank/DDBJ databases">
        <title>Complete sequence of chromosome of Clostridium pasteurianum BC1.</title>
        <authorList>
            <consortium name="US DOE Joint Genome Institute"/>
            <person name="Lucas S."/>
            <person name="Han J."/>
            <person name="Lapidus A."/>
            <person name="Cheng J.-F."/>
            <person name="Goodwin L."/>
            <person name="Pitluck S."/>
            <person name="Peters L."/>
            <person name="Mikhailova N."/>
            <person name="Teshima H."/>
            <person name="Detter J.C."/>
            <person name="Han C."/>
            <person name="Tapia R."/>
            <person name="Land M."/>
            <person name="Hauser L."/>
            <person name="Kyrpides N."/>
            <person name="Ivanova N."/>
            <person name="Pagani I."/>
            <person name="Dunn J."/>
            <person name="Taghavi S."/>
            <person name="Francis A."/>
            <person name="van der Lelie D."/>
            <person name="Woyke T."/>
        </authorList>
    </citation>
    <scope>NUCLEOTIDE SEQUENCE [LARGE SCALE GENOMIC DNA]</scope>
    <source>
        <strain evidence="2 3">BC1</strain>
    </source>
</reference>
<evidence type="ECO:0000313" key="2">
    <source>
        <dbReference type="EMBL" id="AGK99125.1"/>
    </source>
</evidence>
<dbReference type="HOGENOM" id="CLU_2381137_0_0_9"/>
<dbReference type="KEGG" id="cpas:Clopa_4413"/>
<proteinExistence type="predicted"/>
<dbReference type="AlphaFoldDB" id="R4KHN2"/>
<evidence type="ECO:0000313" key="3">
    <source>
        <dbReference type="Proteomes" id="UP000013523"/>
    </source>
</evidence>
<keyword evidence="3" id="KW-1185">Reference proteome</keyword>
<dbReference type="RefSeq" id="WP_015617396.1">
    <property type="nucleotide sequence ID" value="NC_021182.1"/>
</dbReference>